<dbReference type="InParanoid" id="F0VL50"/>
<keyword evidence="2" id="KW-1133">Transmembrane helix</keyword>
<reference evidence="4" key="4">
    <citation type="journal article" date="2015" name="PLoS ONE">
        <title>Comprehensive Evaluation of Toxoplasma gondii VEG and Neospora caninum LIV Genomes with Tachyzoite Stage Transcriptome and Proteome Defines Novel Transcript Features.</title>
        <authorList>
            <person name="Ramaprasad A."/>
            <person name="Mourier T."/>
            <person name="Naeem R."/>
            <person name="Malas T.B."/>
            <person name="Moussa E."/>
            <person name="Panigrahi A."/>
            <person name="Vermont S.J."/>
            <person name="Otto T.D."/>
            <person name="Wastling J."/>
            <person name="Pain A."/>
        </authorList>
    </citation>
    <scope>NUCLEOTIDE SEQUENCE</scope>
    <source>
        <strain evidence="4">Liverpool</strain>
    </source>
</reference>
<feature type="transmembrane region" description="Helical" evidence="2">
    <location>
        <begin position="69"/>
        <end position="87"/>
    </location>
</feature>
<proteinExistence type="predicted"/>
<evidence type="ECO:0000256" key="1">
    <source>
        <dbReference type="SAM" id="MobiDB-lite"/>
    </source>
</evidence>
<evidence type="ECO:0000256" key="2">
    <source>
        <dbReference type="SAM" id="Phobius"/>
    </source>
</evidence>
<dbReference type="AlphaFoldDB" id="F0VL50"/>
<dbReference type="EMBL" id="FR823391">
    <property type="protein sequence ID" value="CBZ54802.1"/>
    <property type="molecule type" value="Genomic_DNA"/>
</dbReference>
<gene>
    <name evidence="4" type="ORF">BN1204_052280</name>
    <name evidence="3" type="ORF">NCLIV_052280</name>
</gene>
<dbReference type="GeneID" id="13446506"/>
<dbReference type="VEuPathDB" id="ToxoDB:NCLIV_052280"/>
<reference evidence="5" key="3">
    <citation type="journal article" date="2012" name="PLoS Pathog.">
        <title>Comparative genomics of the apicomplexan parasites Toxoplasma gondii and Neospora caninum: Coccidia differing in host range and transmission strategy.</title>
        <authorList>
            <person name="Reid A.J."/>
            <person name="Vermont S.J."/>
            <person name="Cotton J.A."/>
            <person name="Harris D."/>
            <person name="Hill-Cawthorne G.A."/>
            <person name="Konen-Waisman S."/>
            <person name="Latham S.M."/>
            <person name="Mourier T."/>
            <person name="Norton R."/>
            <person name="Quail M.A."/>
            <person name="Sanders M."/>
            <person name="Shanmugam D."/>
            <person name="Sohal A."/>
            <person name="Wasmuth J.D."/>
            <person name="Brunk B."/>
            <person name="Grigg M.E."/>
            <person name="Howard J.C."/>
            <person name="Parkinson J."/>
            <person name="Roos D.S."/>
            <person name="Trees A.J."/>
            <person name="Berriman M."/>
            <person name="Pain A."/>
            <person name="Wastling J.M."/>
        </authorList>
    </citation>
    <scope>NUCLEOTIDE SEQUENCE [LARGE SCALE GENOMIC DNA]</scope>
    <source>
        <strain evidence="5">Liverpool</strain>
    </source>
</reference>
<feature type="region of interest" description="Disordered" evidence="1">
    <location>
        <begin position="187"/>
        <end position="211"/>
    </location>
</feature>
<protein>
    <recommendedName>
        <fullName evidence="6">Transmembrane protein</fullName>
    </recommendedName>
</protein>
<dbReference type="Proteomes" id="UP000007494">
    <property type="component" value="Chromosome X"/>
</dbReference>
<evidence type="ECO:0000313" key="3">
    <source>
        <dbReference type="EMBL" id="CBZ54802.1"/>
    </source>
</evidence>
<keyword evidence="5" id="KW-1185">Reference proteome</keyword>
<keyword evidence="2" id="KW-0812">Transmembrane</keyword>
<accession>F0VL50</accession>
<dbReference type="SMR" id="F0VL50"/>
<keyword evidence="2" id="KW-0472">Membrane</keyword>
<dbReference type="RefSeq" id="XP_003884830.1">
    <property type="nucleotide sequence ID" value="XM_003884781.1"/>
</dbReference>
<dbReference type="OMA" id="GQMWKMA"/>
<reference evidence="3" key="2">
    <citation type="submission" date="2011-03" db="EMBL/GenBank/DDBJ databases">
        <title>Comparative genomics and transcriptomics of Neospora caninum and Toxoplasma gondii.</title>
        <authorList>
            <person name="Reid A.J."/>
            <person name="Sohal A."/>
            <person name="Harris D."/>
            <person name="Quail M."/>
            <person name="Sanders M."/>
            <person name="Berriman M."/>
            <person name="Wastling J.M."/>
            <person name="Pain A."/>
        </authorList>
    </citation>
    <scope>NUCLEOTIDE SEQUENCE</scope>
    <source>
        <strain evidence="3">Liverpool</strain>
    </source>
</reference>
<evidence type="ECO:0000313" key="5">
    <source>
        <dbReference type="Proteomes" id="UP000007494"/>
    </source>
</evidence>
<reference evidence="3" key="1">
    <citation type="submission" date="2011-02" db="EMBL/GenBank/DDBJ databases">
        <authorList>
            <person name="Aslett M."/>
        </authorList>
    </citation>
    <scope>NUCLEOTIDE SEQUENCE</scope>
    <source>
        <strain evidence="3">Liverpool</strain>
    </source>
</reference>
<dbReference type="EMBL" id="LN714485">
    <property type="protein sequence ID" value="CEL69521.1"/>
    <property type="molecule type" value="Genomic_DNA"/>
</dbReference>
<feature type="compositionally biased region" description="Polar residues" evidence="1">
    <location>
        <begin position="199"/>
        <end position="211"/>
    </location>
</feature>
<evidence type="ECO:0008006" key="6">
    <source>
        <dbReference type="Google" id="ProtNLM"/>
    </source>
</evidence>
<dbReference type="eggNOG" id="ENOG502R05N">
    <property type="taxonomic scope" value="Eukaryota"/>
</dbReference>
<organism evidence="3 5">
    <name type="scientific">Neospora caninum (strain Liverpool)</name>
    <dbReference type="NCBI Taxonomy" id="572307"/>
    <lineage>
        <taxon>Eukaryota</taxon>
        <taxon>Sar</taxon>
        <taxon>Alveolata</taxon>
        <taxon>Apicomplexa</taxon>
        <taxon>Conoidasida</taxon>
        <taxon>Coccidia</taxon>
        <taxon>Eucoccidiorida</taxon>
        <taxon>Eimeriorina</taxon>
        <taxon>Sarcocystidae</taxon>
        <taxon>Neospora</taxon>
    </lineage>
</organism>
<evidence type="ECO:0000313" key="4">
    <source>
        <dbReference type="EMBL" id="CEL69521.1"/>
    </source>
</evidence>
<name>F0VL50_NEOCL</name>
<dbReference type="OrthoDB" id="331207at2759"/>
<sequence length="366" mass="41754">MGTDEWPEYAGGEATGWASNRDFNGFNEEDDYLRSYGKATKEALSSTRYFSKGILTKSKDPRTQKLKQLIRLVAVVAVIAGLVTVGVKTTSVLREVSTRQTATEETKKQLDAEMSLDQAYLDRANDIEQRIEQKKAQITELEHHLPDEVADEHRPQTWKHKMKKMNIKQAFGSLSRNKRKKHQSLNFLPRFLPPPPSDEAQQPVSSGTQHPASMVEPIYETILPSRLSDASAHSSSGGSLGDPFRNVVYKIEDEMRLVSKEESQWQKKHDSVRARFKEAIGKHHPESGPHGQMWKMAEEIQVPGTHPDAQEWLDTPKKSTPVKDFFRKYMRPAVSRLLEEREPEVKREIAAEREKLVELERLTGDE</sequence>